<dbReference type="PANTHER" id="PTHR13710">
    <property type="entry name" value="DNA HELICASE RECQ FAMILY MEMBER"/>
    <property type="match status" value="1"/>
</dbReference>
<gene>
    <name evidence="15" type="primary">recQ</name>
    <name evidence="15" type="ORF">HME7025_02297</name>
</gene>
<keyword evidence="8" id="KW-0413">Isomerase</keyword>
<keyword evidence="4 15" id="KW-0378">Hydrolase</keyword>
<dbReference type="PROSITE" id="PS51194">
    <property type="entry name" value="HELICASE_CTER"/>
    <property type="match status" value="1"/>
</dbReference>
<dbReference type="GO" id="GO:0003677">
    <property type="term" value="F:DNA binding"/>
    <property type="evidence" value="ECO:0007669"/>
    <property type="project" value="UniProtKB-KW"/>
</dbReference>
<protein>
    <recommendedName>
        <fullName evidence="11">ATP-dependent DNA helicase RecQ</fullName>
        <ecNumber evidence="10">5.6.2.4</ecNumber>
    </recommendedName>
    <alternativeName>
        <fullName evidence="12">DNA 3'-5' helicase RecQ</fullName>
    </alternativeName>
</protein>
<keyword evidence="6" id="KW-0067">ATP-binding</keyword>
<keyword evidence="2" id="KW-0479">Metal-binding</keyword>
<keyword evidence="3" id="KW-0547">Nucleotide-binding</keyword>
<comment type="similarity">
    <text evidence="1">Belongs to the helicase family. RecQ subfamily.</text>
</comment>
<evidence type="ECO:0000313" key="16">
    <source>
        <dbReference type="Proteomes" id="UP000245468"/>
    </source>
</evidence>
<reference evidence="16" key="1">
    <citation type="submission" date="2018-05" db="EMBL/GenBank/DDBJ databases">
        <title>Pseudarcicella sp. HME7025 Genome sequencing and assembly.</title>
        <authorList>
            <person name="Kim H."/>
            <person name="Kang H."/>
            <person name="Joh K."/>
        </authorList>
    </citation>
    <scope>NUCLEOTIDE SEQUENCE [LARGE SCALE GENOMIC DNA]</scope>
    <source>
        <strain evidence="16">HME7025</strain>
    </source>
</reference>
<proteinExistence type="inferred from homology"/>
<dbReference type="InterPro" id="IPR014001">
    <property type="entry name" value="Helicase_ATP-bd"/>
</dbReference>
<organism evidence="15 16">
    <name type="scientific">Aquirufa nivalisilvae</name>
    <dbReference type="NCBI Taxonomy" id="2516557"/>
    <lineage>
        <taxon>Bacteria</taxon>
        <taxon>Pseudomonadati</taxon>
        <taxon>Bacteroidota</taxon>
        <taxon>Cytophagia</taxon>
        <taxon>Cytophagales</taxon>
        <taxon>Flectobacillaceae</taxon>
        <taxon>Aquirufa</taxon>
    </lineage>
</organism>
<dbReference type="SUPFAM" id="SSF52540">
    <property type="entry name" value="P-loop containing nucleoside triphosphate hydrolases"/>
    <property type="match status" value="1"/>
</dbReference>
<feature type="domain" description="Helicase ATP-binding" evidence="13">
    <location>
        <begin position="25"/>
        <end position="193"/>
    </location>
</feature>
<dbReference type="RefSeq" id="WP_109324132.1">
    <property type="nucleotide sequence ID" value="NZ_CP029346.1"/>
</dbReference>
<dbReference type="FunFam" id="3.40.50.300:FF:000296">
    <property type="entry name" value="ATP-dependent DNA helicase RecQ"/>
    <property type="match status" value="1"/>
</dbReference>
<evidence type="ECO:0000256" key="7">
    <source>
        <dbReference type="ARBA" id="ARBA00023125"/>
    </source>
</evidence>
<dbReference type="InterPro" id="IPR032284">
    <property type="entry name" value="RecQ_Zn-bd"/>
</dbReference>
<dbReference type="GO" id="GO:0030894">
    <property type="term" value="C:replisome"/>
    <property type="evidence" value="ECO:0007669"/>
    <property type="project" value="TreeGrafter"/>
</dbReference>
<evidence type="ECO:0000256" key="2">
    <source>
        <dbReference type="ARBA" id="ARBA00022723"/>
    </source>
</evidence>
<dbReference type="GO" id="GO:0006310">
    <property type="term" value="P:DNA recombination"/>
    <property type="evidence" value="ECO:0007669"/>
    <property type="project" value="InterPro"/>
</dbReference>
<evidence type="ECO:0000256" key="12">
    <source>
        <dbReference type="ARBA" id="ARBA00044550"/>
    </source>
</evidence>
<evidence type="ECO:0000256" key="5">
    <source>
        <dbReference type="ARBA" id="ARBA00022806"/>
    </source>
</evidence>
<dbReference type="Gene3D" id="1.10.10.10">
    <property type="entry name" value="Winged helix-like DNA-binding domain superfamily/Winged helix DNA-binding domain"/>
    <property type="match status" value="1"/>
</dbReference>
<dbReference type="InterPro" id="IPR027417">
    <property type="entry name" value="P-loop_NTPase"/>
</dbReference>
<comment type="catalytic activity">
    <reaction evidence="9">
        <text>Couples ATP hydrolysis with the unwinding of duplex DNA by translocating in the 3'-5' direction.</text>
        <dbReference type="EC" id="5.6.2.4"/>
    </reaction>
</comment>
<dbReference type="KEGG" id="psez:HME7025_02297"/>
<keyword evidence="7" id="KW-0238">DNA-binding</keyword>
<evidence type="ECO:0000256" key="6">
    <source>
        <dbReference type="ARBA" id="ARBA00022840"/>
    </source>
</evidence>
<dbReference type="InterPro" id="IPR001650">
    <property type="entry name" value="Helicase_C-like"/>
</dbReference>
<dbReference type="GO" id="GO:0005737">
    <property type="term" value="C:cytoplasm"/>
    <property type="evidence" value="ECO:0007669"/>
    <property type="project" value="TreeGrafter"/>
</dbReference>
<dbReference type="Proteomes" id="UP000245468">
    <property type="component" value="Chromosome"/>
</dbReference>
<evidence type="ECO:0000256" key="3">
    <source>
        <dbReference type="ARBA" id="ARBA00022741"/>
    </source>
</evidence>
<dbReference type="Pfam" id="PF16124">
    <property type="entry name" value="RecQ_Zn_bind"/>
    <property type="match status" value="1"/>
</dbReference>
<evidence type="ECO:0000256" key="4">
    <source>
        <dbReference type="ARBA" id="ARBA00022801"/>
    </source>
</evidence>
<evidence type="ECO:0000313" key="15">
    <source>
        <dbReference type="EMBL" id="AWL10139.1"/>
    </source>
</evidence>
<dbReference type="GO" id="GO:0043138">
    <property type="term" value="F:3'-5' DNA helicase activity"/>
    <property type="evidence" value="ECO:0007669"/>
    <property type="project" value="UniProtKB-EC"/>
</dbReference>
<evidence type="ECO:0000256" key="8">
    <source>
        <dbReference type="ARBA" id="ARBA00023235"/>
    </source>
</evidence>
<dbReference type="Pfam" id="PF00271">
    <property type="entry name" value="Helicase_C"/>
    <property type="match status" value="1"/>
</dbReference>
<dbReference type="SMART" id="SM00490">
    <property type="entry name" value="HELICc"/>
    <property type="match status" value="1"/>
</dbReference>
<dbReference type="CDD" id="cd17920">
    <property type="entry name" value="DEXHc_RecQ"/>
    <property type="match status" value="1"/>
</dbReference>
<dbReference type="PROSITE" id="PS51192">
    <property type="entry name" value="HELICASE_ATP_BIND_1"/>
    <property type="match status" value="1"/>
</dbReference>
<dbReference type="GO" id="GO:0046872">
    <property type="term" value="F:metal ion binding"/>
    <property type="evidence" value="ECO:0007669"/>
    <property type="project" value="UniProtKB-KW"/>
</dbReference>
<evidence type="ECO:0000256" key="9">
    <source>
        <dbReference type="ARBA" id="ARBA00034617"/>
    </source>
</evidence>
<dbReference type="NCBIfam" id="TIGR00614">
    <property type="entry name" value="recQ_fam"/>
    <property type="match status" value="1"/>
</dbReference>
<dbReference type="GO" id="GO:0043590">
    <property type="term" value="C:bacterial nucleoid"/>
    <property type="evidence" value="ECO:0007669"/>
    <property type="project" value="TreeGrafter"/>
</dbReference>
<dbReference type="GO" id="GO:0005524">
    <property type="term" value="F:ATP binding"/>
    <property type="evidence" value="ECO:0007669"/>
    <property type="project" value="UniProtKB-KW"/>
</dbReference>
<dbReference type="OrthoDB" id="9763310at2"/>
<keyword evidence="5 15" id="KW-0347">Helicase</keyword>
<dbReference type="InterPro" id="IPR011545">
    <property type="entry name" value="DEAD/DEAH_box_helicase_dom"/>
</dbReference>
<accession>A0A2S2DXR8</accession>
<dbReference type="Gene3D" id="3.40.50.300">
    <property type="entry name" value="P-loop containing nucleotide triphosphate hydrolases"/>
    <property type="match status" value="2"/>
</dbReference>
<evidence type="ECO:0000259" key="13">
    <source>
        <dbReference type="PROSITE" id="PS51192"/>
    </source>
</evidence>
<dbReference type="EMBL" id="CP029346">
    <property type="protein sequence ID" value="AWL10139.1"/>
    <property type="molecule type" value="Genomic_DNA"/>
</dbReference>
<name>A0A2S2DXR8_9BACT</name>
<dbReference type="SMART" id="SM00487">
    <property type="entry name" value="DEXDc"/>
    <property type="match status" value="1"/>
</dbReference>
<sequence>MQDIHAILKKYWNYDSFRPLQEEIIHSILDKKDTLALLPTGGGKSICFQVPAMAMDGICIVISPLIALMQDQVNQLKQRNIAAEALYSGMHPRQIDILLDNCIYGNIKFLYVSPERLKTELFLERAKQMNISLIAVDEAHCISQWGYDFRPSYLEILTFKNLFPNTPCMALTASANPEVKADILQKLEFKKPQIFQKSFSRANLSYSVLWEENKEKKLIQMLQRVPGSSIIYVRNRKKTQQVSDLIQQNGISSTFYHAGLDPKERSSRQKEWIEGKIQTIVATNAFGMGIDKADVRLVVHLDLPDSLEAYYQEAGRAGRDEKKAYAAILVEEKDILDLQAQWSKSYPDADELKKVYQAISNYLQIPEGSGELMHYDFEWSEMANRFNLPSSETFFALKTLENEGLILLNDAYQNPSKIKFNVSATELYDFQIRNERFESFIKCLLRMFGGNLYQQFVPISEGAIAQQFKAPIAEVERSLALLEKFEILDYDKQNGLPKLTLLSPRASASQLPIDWTSYHQKKDRSQTKIKAVEHYVRDKKICRTRLLVAYFGESLDKNCGICDTCIAQKKASTGKAYPESHESDRKLILHYLQHGSLSLQTLVDCLRPLSKDEAIRIIQYALDIGEITYTATDELGLASS</sequence>
<dbReference type="EC" id="5.6.2.4" evidence="10"/>
<dbReference type="Pfam" id="PF00270">
    <property type="entry name" value="DEAD"/>
    <property type="match status" value="1"/>
</dbReference>
<evidence type="ECO:0000256" key="1">
    <source>
        <dbReference type="ARBA" id="ARBA00005446"/>
    </source>
</evidence>
<dbReference type="AlphaFoldDB" id="A0A2S2DXR8"/>
<evidence type="ECO:0000256" key="11">
    <source>
        <dbReference type="ARBA" id="ARBA00044535"/>
    </source>
</evidence>
<keyword evidence="16" id="KW-1185">Reference proteome</keyword>
<dbReference type="GO" id="GO:0006281">
    <property type="term" value="P:DNA repair"/>
    <property type="evidence" value="ECO:0007669"/>
    <property type="project" value="TreeGrafter"/>
</dbReference>
<dbReference type="GO" id="GO:0016787">
    <property type="term" value="F:hydrolase activity"/>
    <property type="evidence" value="ECO:0007669"/>
    <property type="project" value="UniProtKB-KW"/>
</dbReference>
<dbReference type="PANTHER" id="PTHR13710:SF105">
    <property type="entry name" value="ATP-DEPENDENT DNA HELICASE Q1"/>
    <property type="match status" value="1"/>
</dbReference>
<feature type="domain" description="Helicase C-terminal" evidence="14">
    <location>
        <begin position="217"/>
        <end position="360"/>
    </location>
</feature>
<dbReference type="InterPro" id="IPR036388">
    <property type="entry name" value="WH-like_DNA-bd_sf"/>
</dbReference>
<dbReference type="InterPro" id="IPR004589">
    <property type="entry name" value="DNA_helicase_ATP-dep_RecQ"/>
</dbReference>
<evidence type="ECO:0000256" key="10">
    <source>
        <dbReference type="ARBA" id="ARBA00034808"/>
    </source>
</evidence>
<dbReference type="GO" id="GO:0009378">
    <property type="term" value="F:four-way junction helicase activity"/>
    <property type="evidence" value="ECO:0007669"/>
    <property type="project" value="TreeGrafter"/>
</dbReference>
<evidence type="ECO:0000259" key="14">
    <source>
        <dbReference type="PROSITE" id="PS51194"/>
    </source>
</evidence>